<comment type="caution">
    <text evidence="8">The sequence shown here is derived from an EMBL/GenBank/DDBJ whole genome shotgun (WGS) entry which is preliminary data.</text>
</comment>
<reference evidence="8" key="1">
    <citation type="submission" date="2022-10" db="EMBL/GenBank/DDBJ databases">
        <authorList>
            <person name="Chen Y."/>
            <person name="Dougan E. K."/>
            <person name="Chan C."/>
            <person name="Rhodes N."/>
            <person name="Thang M."/>
        </authorList>
    </citation>
    <scope>NUCLEOTIDE SEQUENCE</scope>
</reference>
<evidence type="ECO:0000256" key="1">
    <source>
        <dbReference type="ARBA" id="ARBA00008601"/>
    </source>
</evidence>
<dbReference type="InterPro" id="IPR016130">
    <property type="entry name" value="Tyr_Pase_AS"/>
</dbReference>
<evidence type="ECO:0000259" key="6">
    <source>
        <dbReference type="PROSITE" id="PS50054"/>
    </source>
</evidence>
<sequence>MARGSHSNARARLAAKCEELDLQRWCAGSDWMATLIHREGNFEMWLGSVEDALCVSALRQHSVDAVLNAAYSGCMYSLLCHGRWHDEAPFTAAWYQDKLCRAVEMLALDAEDSPKYPISGHFAESNEFLFRCRKEGRKVLVHCVAGQNRSATLCCAFLMHRDVLDLPLRQAVALLVTRRPGVLQNRGFLKQLMALEPRCQVEPQPLPSLPPPAVVAQPQLLLADVQEHQERKDVEPVEPVEPSPPRKVSRFKAMRNEEKDEKRAAGGWRWGAGYDSALAEFEAALCFMTEETSGFKEDPVLQLRVGSILHLKSEEQNFSDRMLAERAVKHYKKSAMAAPTAEAWKNIGLCRYRRVKYETTARKEKKLREAMKYFYEANALDRERPDTLAWLTICAVELGEVQRAKQGFRQLMQFEERLASPVALELAEVLLRFSNEQRAAEWHGERGRLVQDGRYAKEAAMLSKVLLGRSESGPARCILAWSKFLQGEHGAAAGEFCASLTGLVTEKPQMLEEAAYMARHCAALIPGEPHLSALVEEAIAIASEPQPDESSGFGDEAEQDAATETPRPEDLPGA</sequence>
<dbReference type="PROSITE" id="PS00383">
    <property type="entry name" value="TYR_PHOSPHATASE_1"/>
    <property type="match status" value="1"/>
</dbReference>
<dbReference type="SMART" id="SM00195">
    <property type="entry name" value="DSPc"/>
    <property type="match status" value="1"/>
</dbReference>
<evidence type="ECO:0000313" key="9">
    <source>
        <dbReference type="EMBL" id="CAL4801828.1"/>
    </source>
</evidence>
<dbReference type="PROSITE" id="PS50056">
    <property type="entry name" value="TYR_PHOSPHATASE_2"/>
    <property type="match status" value="1"/>
</dbReference>
<dbReference type="InterPro" id="IPR003595">
    <property type="entry name" value="Tyr_Pase_cat"/>
</dbReference>
<dbReference type="SUPFAM" id="SSF52799">
    <property type="entry name" value="(Phosphotyrosine protein) phosphatases II"/>
    <property type="match status" value="1"/>
</dbReference>
<feature type="domain" description="Tyrosine-protein phosphatase" evidence="6">
    <location>
        <begin position="35"/>
        <end position="201"/>
    </location>
</feature>
<keyword evidence="3" id="KW-0378">Hydrolase</keyword>
<dbReference type="InterPro" id="IPR020422">
    <property type="entry name" value="TYR_PHOSPHATASE_DUAL_dom"/>
</dbReference>
<keyword evidence="4" id="KW-0904">Protein phosphatase</keyword>
<dbReference type="GO" id="GO:0017017">
    <property type="term" value="F:MAP kinase tyrosine/serine/threonine phosphatase activity"/>
    <property type="evidence" value="ECO:0007669"/>
    <property type="project" value="TreeGrafter"/>
</dbReference>
<dbReference type="EC" id="3.1.3.48" evidence="2"/>
<evidence type="ECO:0000259" key="7">
    <source>
        <dbReference type="PROSITE" id="PS50056"/>
    </source>
</evidence>
<dbReference type="SUPFAM" id="SSF48452">
    <property type="entry name" value="TPR-like"/>
    <property type="match status" value="1"/>
</dbReference>
<evidence type="ECO:0000256" key="4">
    <source>
        <dbReference type="ARBA" id="ARBA00022912"/>
    </source>
</evidence>
<dbReference type="Pfam" id="PF00782">
    <property type="entry name" value="DSPc"/>
    <property type="match status" value="1"/>
</dbReference>
<keyword evidence="10" id="KW-1185">Reference proteome</keyword>
<dbReference type="OrthoDB" id="10523054at2759"/>
<dbReference type="InterPro" id="IPR029021">
    <property type="entry name" value="Prot-tyrosine_phosphatase-like"/>
</dbReference>
<dbReference type="InterPro" id="IPR000340">
    <property type="entry name" value="Dual-sp_phosphatase_cat-dom"/>
</dbReference>
<accession>A0A9P1GHU1</accession>
<dbReference type="EMBL" id="CAMXCT030006390">
    <property type="protein sequence ID" value="CAL4801828.1"/>
    <property type="molecule type" value="Genomic_DNA"/>
</dbReference>
<dbReference type="Gene3D" id="1.25.40.10">
    <property type="entry name" value="Tetratricopeptide repeat domain"/>
    <property type="match status" value="1"/>
</dbReference>
<comment type="similarity">
    <text evidence="1">Belongs to the protein-tyrosine phosphatase family. Non-receptor class dual specificity subfamily.</text>
</comment>
<dbReference type="Gene3D" id="3.90.190.10">
    <property type="entry name" value="Protein tyrosine phosphatase superfamily"/>
    <property type="match status" value="1"/>
</dbReference>
<organism evidence="8">
    <name type="scientific">Cladocopium goreaui</name>
    <dbReference type="NCBI Taxonomy" id="2562237"/>
    <lineage>
        <taxon>Eukaryota</taxon>
        <taxon>Sar</taxon>
        <taxon>Alveolata</taxon>
        <taxon>Dinophyceae</taxon>
        <taxon>Suessiales</taxon>
        <taxon>Symbiodiniaceae</taxon>
        <taxon>Cladocopium</taxon>
    </lineage>
</organism>
<evidence type="ECO:0000256" key="2">
    <source>
        <dbReference type="ARBA" id="ARBA00013064"/>
    </source>
</evidence>
<dbReference type="GO" id="GO:0008330">
    <property type="term" value="F:protein tyrosine/threonine phosphatase activity"/>
    <property type="evidence" value="ECO:0007669"/>
    <property type="project" value="TreeGrafter"/>
</dbReference>
<feature type="domain" description="Tyrosine specific protein phosphatases" evidence="7">
    <location>
        <begin position="120"/>
        <end position="185"/>
    </location>
</feature>
<dbReference type="PANTHER" id="PTHR10159">
    <property type="entry name" value="DUAL SPECIFICITY PROTEIN PHOSPHATASE"/>
    <property type="match status" value="1"/>
</dbReference>
<dbReference type="InterPro" id="IPR000387">
    <property type="entry name" value="Tyr_Pase_dom"/>
</dbReference>
<dbReference type="EMBL" id="CAMXCT010006390">
    <property type="protein sequence ID" value="CAI4014516.1"/>
    <property type="molecule type" value="Genomic_DNA"/>
</dbReference>
<dbReference type="PANTHER" id="PTHR10159:SF519">
    <property type="entry name" value="DUAL SPECIFICITY PROTEIN PHOSPHATASE MPK3"/>
    <property type="match status" value="1"/>
</dbReference>
<dbReference type="GO" id="GO:0033550">
    <property type="term" value="F:MAP kinase tyrosine phosphatase activity"/>
    <property type="evidence" value="ECO:0007669"/>
    <property type="project" value="TreeGrafter"/>
</dbReference>
<evidence type="ECO:0000256" key="3">
    <source>
        <dbReference type="ARBA" id="ARBA00022801"/>
    </source>
</evidence>
<evidence type="ECO:0000313" key="10">
    <source>
        <dbReference type="Proteomes" id="UP001152797"/>
    </source>
</evidence>
<dbReference type="EMBL" id="CAMXCT020006390">
    <property type="protein sequence ID" value="CAL1167891.1"/>
    <property type="molecule type" value="Genomic_DNA"/>
</dbReference>
<dbReference type="SMART" id="SM00404">
    <property type="entry name" value="PTPc_motif"/>
    <property type="match status" value="1"/>
</dbReference>
<reference evidence="9 10" key="2">
    <citation type="submission" date="2024-05" db="EMBL/GenBank/DDBJ databases">
        <authorList>
            <person name="Chen Y."/>
            <person name="Shah S."/>
            <person name="Dougan E. K."/>
            <person name="Thang M."/>
            <person name="Chan C."/>
        </authorList>
    </citation>
    <scope>NUCLEOTIDE SEQUENCE [LARGE SCALE GENOMIC DNA]</scope>
</reference>
<feature type="region of interest" description="Disordered" evidence="5">
    <location>
        <begin position="540"/>
        <end position="574"/>
    </location>
</feature>
<gene>
    <name evidence="8" type="ORF">C1SCF055_LOCUS39416</name>
</gene>
<dbReference type="InterPro" id="IPR011990">
    <property type="entry name" value="TPR-like_helical_dom_sf"/>
</dbReference>
<dbReference type="GO" id="GO:0043409">
    <property type="term" value="P:negative regulation of MAPK cascade"/>
    <property type="evidence" value="ECO:0007669"/>
    <property type="project" value="TreeGrafter"/>
</dbReference>
<evidence type="ECO:0000256" key="5">
    <source>
        <dbReference type="SAM" id="MobiDB-lite"/>
    </source>
</evidence>
<protein>
    <recommendedName>
        <fullName evidence="2">protein-tyrosine-phosphatase</fullName>
        <ecNumber evidence="2">3.1.3.48</ecNumber>
    </recommendedName>
</protein>
<proteinExistence type="inferred from homology"/>
<dbReference type="GO" id="GO:0005737">
    <property type="term" value="C:cytoplasm"/>
    <property type="evidence" value="ECO:0007669"/>
    <property type="project" value="TreeGrafter"/>
</dbReference>
<dbReference type="AlphaFoldDB" id="A0A9P1GHU1"/>
<dbReference type="CDD" id="cd14498">
    <property type="entry name" value="DSP"/>
    <property type="match status" value="1"/>
</dbReference>
<name>A0A9P1GHU1_9DINO</name>
<evidence type="ECO:0000313" key="8">
    <source>
        <dbReference type="EMBL" id="CAI4014516.1"/>
    </source>
</evidence>
<dbReference type="PROSITE" id="PS50054">
    <property type="entry name" value="TYR_PHOSPHATASE_DUAL"/>
    <property type="match status" value="1"/>
</dbReference>
<dbReference type="Proteomes" id="UP001152797">
    <property type="component" value="Unassembled WGS sequence"/>
</dbReference>